<dbReference type="InterPro" id="IPR000182">
    <property type="entry name" value="GNAT_dom"/>
</dbReference>
<dbReference type="InterPro" id="IPR016181">
    <property type="entry name" value="Acyl_CoA_acyltransferase"/>
</dbReference>
<keyword evidence="2" id="KW-0012">Acyltransferase</keyword>
<dbReference type="EMBL" id="OBDO01000001">
    <property type="protein sequence ID" value="SNX94322.1"/>
    <property type="molecule type" value="Genomic_DNA"/>
</dbReference>
<evidence type="ECO:0000259" key="1">
    <source>
        <dbReference type="PROSITE" id="PS51186"/>
    </source>
</evidence>
<dbReference type="GO" id="GO:0016747">
    <property type="term" value="F:acyltransferase activity, transferring groups other than amino-acyl groups"/>
    <property type="evidence" value="ECO:0007669"/>
    <property type="project" value="InterPro"/>
</dbReference>
<name>A0A285E5G6_9ACTN</name>
<keyword evidence="2" id="KW-0808">Transferase</keyword>
<dbReference type="Proteomes" id="UP000219514">
    <property type="component" value="Unassembled WGS sequence"/>
</dbReference>
<evidence type="ECO:0000313" key="3">
    <source>
        <dbReference type="Proteomes" id="UP000219514"/>
    </source>
</evidence>
<feature type="domain" description="N-acetyltransferase" evidence="1">
    <location>
        <begin position="7"/>
        <end position="179"/>
    </location>
</feature>
<dbReference type="Gene3D" id="3.40.630.30">
    <property type="match status" value="1"/>
</dbReference>
<sequence length="179" mass="19881">MSVRPAVRLVPFEPEHLPVVLPWFDAPEVQRRLGGREWPERELALRAAAREEEFRGRRVLRAHSFVVLDDEGRAVGQIGGDVYDRWTAWDPERERVLAEDRRRTMGAAYVVDPGRTGRGYGRAALAALVAAPETADVEQFVLGIEPDNAASLGAAAAAGFRPLTTEPDAEDMVYLHLVR</sequence>
<accession>A0A285E5G6</accession>
<dbReference type="RefSeq" id="WP_172442194.1">
    <property type="nucleotide sequence ID" value="NZ_JACHXB010000001.1"/>
</dbReference>
<protein>
    <submittedName>
        <fullName evidence="2">L-amino acid N-acyltransferase YncA</fullName>
    </submittedName>
</protein>
<evidence type="ECO:0000313" key="2">
    <source>
        <dbReference type="EMBL" id="SNX94322.1"/>
    </source>
</evidence>
<proteinExistence type="predicted"/>
<gene>
    <name evidence="2" type="ORF">SAMN06893097_101112</name>
</gene>
<reference evidence="2 3" key="1">
    <citation type="submission" date="2017-09" db="EMBL/GenBank/DDBJ databases">
        <authorList>
            <person name="Ehlers B."/>
            <person name="Leendertz F.H."/>
        </authorList>
    </citation>
    <scope>NUCLEOTIDE SEQUENCE [LARGE SCALE GENOMIC DNA]</scope>
    <source>
        <strain evidence="2 3">DSM 46844</strain>
    </source>
</reference>
<dbReference type="Pfam" id="PF13302">
    <property type="entry name" value="Acetyltransf_3"/>
    <property type="match status" value="1"/>
</dbReference>
<keyword evidence="3" id="KW-1185">Reference proteome</keyword>
<organism evidence="2 3">
    <name type="scientific">Geodermatophilus sabuli</name>
    <dbReference type="NCBI Taxonomy" id="1564158"/>
    <lineage>
        <taxon>Bacteria</taxon>
        <taxon>Bacillati</taxon>
        <taxon>Actinomycetota</taxon>
        <taxon>Actinomycetes</taxon>
        <taxon>Geodermatophilales</taxon>
        <taxon>Geodermatophilaceae</taxon>
        <taxon>Geodermatophilus</taxon>
    </lineage>
</organism>
<dbReference type="AlphaFoldDB" id="A0A285E5G6"/>
<dbReference type="SUPFAM" id="SSF55729">
    <property type="entry name" value="Acyl-CoA N-acyltransferases (Nat)"/>
    <property type="match status" value="1"/>
</dbReference>
<dbReference type="PROSITE" id="PS51186">
    <property type="entry name" value="GNAT"/>
    <property type="match status" value="1"/>
</dbReference>